<proteinExistence type="inferred from homology"/>
<keyword evidence="6 13" id="KW-0375">Hydrogen ion transport</keyword>
<comment type="similarity">
    <text evidence="1 13 14">Belongs to the ATPase B chain family.</text>
</comment>
<keyword evidence="17" id="KW-1185">Reference proteome</keyword>
<keyword evidence="7 13" id="KW-1133">Transmembrane helix</keyword>
<dbReference type="PANTHER" id="PTHR33445:SF1">
    <property type="entry name" value="ATP SYNTHASE SUBUNIT B"/>
    <property type="match status" value="1"/>
</dbReference>
<evidence type="ECO:0000256" key="7">
    <source>
        <dbReference type="ARBA" id="ARBA00022989"/>
    </source>
</evidence>
<organism evidence="16 17">
    <name type="scientific">Romboutsia faecis</name>
    <dbReference type="NCBI Taxonomy" id="2764597"/>
    <lineage>
        <taxon>Bacteria</taxon>
        <taxon>Bacillati</taxon>
        <taxon>Bacillota</taxon>
        <taxon>Clostridia</taxon>
        <taxon>Peptostreptococcales</taxon>
        <taxon>Peptostreptococcaceae</taxon>
        <taxon>Romboutsia</taxon>
    </lineage>
</organism>
<dbReference type="HAMAP" id="MF_01398">
    <property type="entry name" value="ATP_synth_b_bprime"/>
    <property type="match status" value="1"/>
</dbReference>
<evidence type="ECO:0000256" key="6">
    <source>
        <dbReference type="ARBA" id="ARBA00022781"/>
    </source>
</evidence>
<keyword evidence="5 13" id="KW-0812">Transmembrane</keyword>
<evidence type="ECO:0000256" key="12">
    <source>
        <dbReference type="ARBA" id="ARBA00037847"/>
    </source>
</evidence>
<keyword evidence="8 13" id="KW-0406">Ion transport</keyword>
<evidence type="ECO:0000256" key="1">
    <source>
        <dbReference type="ARBA" id="ARBA00005513"/>
    </source>
</evidence>
<evidence type="ECO:0000256" key="5">
    <source>
        <dbReference type="ARBA" id="ARBA00022692"/>
    </source>
</evidence>
<dbReference type="NCBIfam" id="TIGR01144">
    <property type="entry name" value="ATP_synt_b"/>
    <property type="match status" value="1"/>
</dbReference>
<keyword evidence="3 13" id="KW-1003">Cell membrane</keyword>
<evidence type="ECO:0000256" key="11">
    <source>
        <dbReference type="ARBA" id="ARBA00025198"/>
    </source>
</evidence>
<evidence type="ECO:0000313" key="17">
    <source>
        <dbReference type="Proteomes" id="UP000609849"/>
    </source>
</evidence>
<dbReference type="InterPro" id="IPR002146">
    <property type="entry name" value="ATP_synth_b/b'su_bac/chlpt"/>
</dbReference>
<reference evidence="16 17" key="1">
    <citation type="submission" date="2020-08" db="EMBL/GenBank/DDBJ databases">
        <authorList>
            <person name="Liu C."/>
            <person name="Sun Q."/>
        </authorList>
    </citation>
    <scope>NUCLEOTIDE SEQUENCE [LARGE SCALE GENOMIC DNA]</scope>
    <source>
        <strain evidence="16 17">NSJ-18</strain>
    </source>
</reference>
<dbReference type="PANTHER" id="PTHR33445">
    <property type="entry name" value="ATP SYNTHASE SUBUNIT B', CHLOROPLASTIC"/>
    <property type="match status" value="1"/>
</dbReference>
<comment type="caution">
    <text evidence="16">The sequence shown here is derived from an EMBL/GenBank/DDBJ whole genome shotgun (WGS) entry which is preliminary data.</text>
</comment>
<keyword evidence="2 13" id="KW-0813">Transport</keyword>
<keyword evidence="4 13" id="KW-0138">CF(0)</keyword>
<keyword evidence="15" id="KW-0175">Coiled coil</keyword>
<evidence type="ECO:0000313" key="16">
    <source>
        <dbReference type="EMBL" id="MBC5998049.1"/>
    </source>
</evidence>
<comment type="subcellular location">
    <subcellularLocation>
        <location evidence="13">Cell membrane</location>
        <topology evidence="13">Single-pass membrane protein</topology>
    </subcellularLocation>
    <subcellularLocation>
        <location evidence="12">Endomembrane system</location>
        <topology evidence="12">Single-pass membrane protein</topology>
    </subcellularLocation>
</comment>
<dbReference type="Pfam" id="PF00430">
    <property type="entry name" value="ATP-synt_B"/>
    <property type="match status" value="1"/>
</dbReference>
<evidence type="ECO:0000256" key="2">
    <source>
        <dbReference type="ARBA" id="ARBA00022448"/>
    </source>
</evidence>
<comment type="subunit">
    <text evidence="13">F-type ATPases have 2 components, F(1) - the catalytic core - and F(0) - the membrane proton channel. F(1) has five subunits: alpha(3), beta(3), gamma(1), delta(1), epsilon(1). F(0) has three main subunits: a(1), b(2) and c(10-14). The alpha and beta chains form an alternating ring which encloses part of the gamma chain. F(1) is attached to F(0) by a central stalk formed by the gamma and epsilon chains, while a peripheral stalk is formed by the delta and b chains.</text>
</comment>
<evidence type="ECO:0000256" key="10">
    <source>
        <dbReference type="ARBA" id="ARBA00023310"/>
    </source>
</evidence>
<dbReference type="SUPFAM" id="SSF81573">
    <property type="entry name" value="F1F0 ATP synthase subunit B, membrane domain"/>
    <property type="match status" value="1"/>
</dbReference>
<dbReference type="InterPro" id="IPR005864">
    <property type="entry name" value="ATP_synth_F0_bsu_bac"/>
</dbReference>
<evidence type="ECO:0000256" key="14">
    <source>
        <dbReference type="RuleBase" id="RU003848"/>
    </source>
</evidence>
<gene>
    <name evidence="13 16" type="primary">atpF</name>
    <name evidence="16" type="ORF">H8923_14905</name>
</gene>
<keyword evidence="9 13" id="KW-0472">Membrane</keyword>
<sequence>MEKDLIGITSDLVFQLINTVLVFLLLKKLLFKPVLGIIEARENDIQDNLAKGEKAKNQGMALKTEYEDKISRAKDEGQEIIKQATLRAEQKSDEIISSAKDEAAHIKEKATKDIEQERQKAMNEIKDDISDIALLAASKVIEKDIDKEKHEDLIKDFIKKVGESK</sequence>
<protein>
    <recommendedName>
        <fullName evidence="13">ATP synthase subunit b</fullName>
    </recommendedName>
    <alternativeName>
        <fullName evidence="13">ATP synthase F(0) sector subunit b</fullName>
    </alternativeName>
    <alternativeName>
        <fullName evidence="13">ATPase subunit I</fullName>
    </alternativeName>
    <alternativeName>
        <fullName evidence="13">F-type ATPase subunit b</fullName>
        <shortName evidence="13">F-ATPase subunit b</shortName>
    </alternativeName>
</protein>
<feature type="coiled-coil region" evidence="15">
    <location>
        <begin position="63"/>
        <end position="127"/>
    </location>
</feature>
<evidence type="ECO:0000256" key="9">
    <source>
        <dbReference type="ARBA" id="ARBA00023136"/>
    </source>
</evidence>
<keyword evidence="10 13" id="KW-0066">ATP synthesis</keyword>
<dbReference type="CDD" id="cd06503">
    <property type="entry name" value="ATP-synt_Fo_b"/>
    <property type="match status" value="1"/>
</dbReference>
<comment type="function">
    <text evidence="13">Component of the F(0) channel, it forms part of the peripheral stalk, linking F(1) to F(0).</text>
</comment>
<evidence type="ECO:0000256" key="8">
    <source>
        <dbReference type="ARBA" id="ARBA00023065"/>
    </source>
</evidence>
<dbReference type="EMBL" id="JACRWE010000009">
    <property type="protein sequence ID" value="MBC5998049.1"/>
    <property type="molecule type" value="Genomic_DNA"/>
</dbReference>
<dbReference type="RefSeq" id="WP_153972725.1">
    <property type="nucleotide sequence ID" value="NZ_JACRWE010000009.1"/>
</dbReference>
<dbReference type="InterPro" id="IPR028987">
    <property type="entry name" value="ATP_synth_B-like_membr_sf"/>
</dbReference>
<evidence type="ECO:0000256" key="4">
    <source>
        <dbReference type="ARBA" id="ARBA00022547"/>
    </source>
</evidence>
<evidence type="ECO:0000256" key="13">
    <source>
        <dbReference type="HAMAP-Rule" id="MF_01398"/>
    </source>
</evidence>
<dbReference type="Proteomes" id="UP000609849">
    <property type="component" value="Unassembled WGS sequence"/>
</dbReference>
<name>A0ABR7JT08_9FIRM</name>
<accession>A0ABR7JT08</accession>
<comment type="function">
    <text evidence="11 13">F(1)F(0) ATP synthase produces ATP from ADP in the presence of a proton or sodium gradient. F-type ATPases consist of two structural domains, F(1) containing the extramembraneous catalytic core and F(0) containing the membrane proton channel, linked together by a central stalk and a peripheral stalk. During catalysis, ATP synthesis in the catalytic domain of F(1) is coupled via a rotary mechanism of the central stalk subunits to proton translocation.</text>
</comment>
<dbReference type="InterPro" id="IPR050059">
    <property type="entry name" value="ATP_synthase_B_chain"/>
</dbReference>
<evidence type="ECO:0000256" key="15">
    <source>
        <dbReference type="SAM" id="Coils"/>
    </source>
</evidence>
<dbReference type="Gene3D" id="1.20.5.620">
    <property type="entry name" value="F1F0 ATP synthase subunit B, membrane domain"/>
    <property type="match status" value="1"/>
</dbReference>
<evidence type="ECO:0000256" key="3">
    <source>
        <dbReference type="ARBA" id="ARBA00022475"/>
    </source>
</evidence>